<keyword evidence="1" id="KW-1133">Transmembrane helix</keyword>
<reference evidence="2 3" key="2">
    <citation type="journal article" date="2009" name="Infect. Immun.">
        <title>Comparative genomics reveal extensive transposon-mediated genomic plasticity and diversity among potential effector proteins within the genus Coxiella.</title>
        <authorList>
            <person name="Beare P.A."/>
            <person name="Unsworth N."/>
            <person name="Andoh M."/>
            <person name="Voth D.E."/>
            <person name="Omsland A."/>
            <person name="Gilk S.D."/>
            <person name="Williams K.P."/>
            <person name="Sobral B.W."/>
            <person name="Kupko J.J.III."/>
            <person name="Porcella S.F."/>
            <person name="Samuel J.E."/>
            <person name="Heinzen R.A."/>
        </authorList>
    </citation>
    <scope>NUCLEOTIDE SEQUENCE [LARGE SCALE GENOMIC DNA]</scope>
    <source>
        <strain evidence="3">RSA 493 / Nine Mile phase I</strain>
    </source>
</reference>
<name>Q83DR1_COXBU</name>
<gene>
    <name evidence="2" type="ordered locus">CBU_0635</name>
</gene>
<keyword evidence="3" id="KW-1185">Reference proteome</keyword>
<organism evidence="2 3">
    <name type="scientific">Coxiella burnetii (strain RSA 493 / Nine Mile phase I)</name>
    <dbReference type="NCBI Taxonomy" id="227377"/>
    <lineage>
        <taxon>Bacteria</taxon>
        <taxon>Pseudomonadati</taxon>
        <taxon>Pseudomonadota</taxon>
        <taxon>Gammaproteobacteria</taxon>
        <taxon>Legionellales</taxon>
        <taxon>Coxiellaceae</taxon>
        <taxon>Coxiella</taxon>
    </lineage>
</organism>
<dbReference type="PATRIC" id="fig|227377.7.peg.619"/>
<reference evidence="2 3" key="1">
    <citation type="journal article" date="2003" name="Proc. Natl. Acad. Sci. U.S.A.">
        <title>Complete genome sequence of the Q-fever pathogen, Coxiella burnetii.</title>
        <authorList>
            <person name="Seshadri R."/>
            <person name="Paulsen I.T."/>
            <person name="Eisen J.A."/>
            <person name="Read T.D."/>
            <person name="Nelson K.E."/>
            <person name="Nelson W.C."/>
            <person name="Ward N.L."/>
            <person name="Tettelin H."/>
            <person name="Davidsen T.M."/>
            <person name="Beanan M.J."/>
            <person name="Deboy R.T."/>
            <person name="Daugherty S.C."/>
            <person name="Brinkac L.M."/>
            <person name="Madupu R."/>
            <person name="Dodson R.J."/>
            <person name="Khouri H.M."/>
            <person name="Lee K.H."/>
            <person name="Carty H.A."/>
            <person name="Scanlan D."/>
            <person name="Heinzen R.A."/>
            <person name="Thompson H.A."/>
            <person name="Samuel J.E."/>
            <person name="Fraser C.M."/>
            <person name="Heidelberg J.F."/>
        </authorList>
    </citation>
    <scope>NUCLEOTIDE SEQUENCE [LARGE SCALE GENOMIC DNA]</scope>
    <source>
        <strain evidence="3">RSA 493 / Nine Mile phase I</strain>
    </source>
</reference>
<evidence type="ECO:0000256" key="1">
    <source>
        <dbReference type="SAM" id="Phobius"/>
    </source>
</evidence>
<feature type="transmembrane region" description="Helical" evidence="1">
    <location>
        <begin position="116"/>
        <end position="137"/>
    </location>
</feature>
<feature type="transmembrane region" description="Helical" evidence="1">
    <location>
        <begin position="382"/>
        <end position="400"/>
    </location>
</feature>
<keyword evidence="1" id="KW-0812">Transmembrane</keyword>
<evidence type="ECO:0000313" key="3">
    <source>
        <dbReference type="Proteomes" id="UP000002671"/>
    </source>
</evidence>
<feature type="transmembrane region" description="Helical" evidence="1">
    <location>
        <begin position="313"/>
        <end position="333"/>
    </location>
</feature>
<dbReference type="EMBL" id="AE016828">
    <property type="protein sequence ID" value="AAO90179.1"/>
    <property type="molecule type" value="Genomic_DNA"/>
</dbReference>
<proteinExistence type="predicted"/>
<dbReference type="RefSeq" id="NP_819665.1">
    <property type="nucleotide sequence ID" value="NC_002971.4"/>
</dbReference>
<protein>
    <submittedName>
        <fullName evidence="2">Hypothetical membrane spanning protein</fullName>
    </submittedName>
</protein>
<dbReference type="EnsemblBacteria" id="AAO90179">
    <property type="protein sequence ID" value="AAO90179"/>
    <property type="gene ID" value="CBU_0635"/>
</dbReference>
<dbReference type="RefSeq" id="WP_010957704.1">
    <property type="nucleotide sequence ID" value="NC_002971.4"/>
</dbReference>
<evidence type="ECO:0000313" key="2">
    <source>
        <dbReference type="EMBL" id="AAO90179.1"/>
    </source>
</evidence>
<feature type="transmembrane region" description="Helical" evidence="1">
    <location>
        <begin position="345"/>
        <end position="370"/>
    </location>
</feature>
<dbReference type="STRING" id="227377.CBU_0635"/>
<accession>Q83DR1</accession>
<sequence length="496" mass="55336">MREEKEEDVMYVALHESEGRPHAHFAPSLGVSDPYVAVFLSWVETAGIFDRSSSQSVKAKIIQALLYIVSFAGSAVTIELGWRFGDTAVGLLNKVFNKIFKTDVSFGDSEDWPSKFLGGIFAGASYITISGLCVFACHRLVKHWNARTSEKKLMEEDHRVVRSTLGGFNNFINAPASSLAQVLFSVKYLSSPWNAVFALSAFVSLTVLNREAFNELINRAVSWCFGDDHQIKEERHQLTTRFKRARQLQWTSEDRSTFFEPQIPLPEKLKYLWQKAGGQWEIIESPQSGAEEGTPLLSNASESSRDREWVNKIIKGTIVGMSPSPALVYALVVYEELNHRLGKGIAISAATLTGTGSFALFSVQMLKALYGEKSKVDKKVEYVSILMGFFATSPLLYVLMQYALDVPALWIFVPFLAIASTAVRSHGAKQLLDATIASWSEVSEEELFRKKISQLAEIFPKFSPIAVTKIHGFFSTPVDNDNDMPEPSDNRLMTLV</sequence>
<feature type="transmembrane region" description="Helical" evidence="1">
    <location>
        <begin position="406"/>
        <end position="423"/>
    </location>
</feature>
<dbReference type="AlphaFoldDB" id="Q83DR1"/>
<dbReference type="Proteomes" id="UP000002671">
    <property type="component" value="Chromosome"/>
</dbReference>
<dbReference type="GeneID" id="1208520"/>
<dbReference type="HOGENOM" id="CLU_042778_0_0_6"/>
<dbReference type="KEGG" id="cbu:CBU_0635"/>
<keyword evidence="1" id="KW-0472">Membrane</keyword>
<feature type="transmembrane region" description="Helical" evidence="1">
    <location>
        <begin position="61"/>
        <end position="82"/>
    </location>
</feature>